<keyword evidence="3" id="KW-1185">Reference proteome</keyword>
<sequence>MLAQHWLNLLTQAGIPCHLTNRYMQGGAGEIPVDQCGPDIWLENAQDKAAAMQIIDGPVRNELFNARFNWHCDDCGEWLEPQFTTCWQCGAARSQSNE</sequence>
<dbReference type="Proteomes" id="UP000216885">
    <property type="component" value="Unassembled WGS sequence"/>
</dbReference>
<evidence type="ECO:0000313" key="3">
    <source>
        <dbReference type="Proteomes" id="UP000216885"/>
    </source>
</evidence>
<dbReference type="Pfam" id="PF09413">
    <property type="entry name" value="DUF2007"/>
    <property type="match status" value="1"/>
</dbReference>
<comment type="caution">
    <text evidence="2">The sequence shown here is derived from an EMBL/GenBank/DDBJ whole genome shotgun (WGS) entry which is preliminary data.</text>
</comment>
<evidence type="ECO:0000259" key="1">
    <source>
        <dbReference type="Pfam" id="PF09413"/>
    </source>
</evidence>
<dbReference type="EMBL" id="NEVQ01000013">
    <property type="protein sequence ID" value="OZI56896.1"/>
    <property type="molecule type" value="Genomic_DNA"/>
</dbReference>
<evidence type="ECO:0000313" key="2">
    <source>
        <dbReference type="EMBL" id="OZI56896.1"/>
    </source>
</evidence>
<name>A0A261U4L9_9BORD</name>
<dbReference type="RefSeq" id="WP_094838350.1">
    <property type="nucleotide sequence ID" value="NZ_NEVQ01000013.1"/>
</dbReference>
<protein>
    <recommendedName>
        <fullName evidence="1">DUF2007 domain-containing protein</fullName>
    </recommendedName>
</protein>
<dbReference type="AlphaFoldDB" id="A0A261U4L9"/>
<accession>A0A261U4L9</accession>
<gene>
    <name evidence="2" type="ORF">CAL20_16040</name>
</gene>
<proteinExistence type="predicted"/>
<organism evidence="2 3">
    <name type="scientific">Bordetella genomosp. 4</name>
    <dbReference type="NCBI Taxonomy" id="463044"/>
    <lineage>
        <taxon>Bacteria</taxon>
        <taxon>Pseudomonadati</taxon>
        <taxon>Pseudomonadota</taxon>
        <taxon>Betaproteobacteria</taxon>
        <taxon>Burkholderiales</taxon>
        <taxon>Alcaligenaceae</taxon>
        <taxon>Bordetella</taxon>
    </lineage>
</organism>
<feature type="domain" description="DUF2007" evidence="1">
    <location>
        <begin position="6"/>
        <end position="55"/>
    </location>
</feature>
<dbReference type="InterPro" id="IPR018551">
    <property type="entry name" value="DUF2007"/>
</dbReference>
<reference evidence="2 3" key="1">
    <citation type="submission" date="2017-05" db="EMBL/GenBank/DDBJ databases">
        <title>Complete and WGS of Bordetella genogroups.</title>
        <authorList>
            <person name="Spilker T."/>
            <person name="LiPuma J."/>
        </authorList>
    </citation>
    <scope>NUCLEOTIDE SEQUENCE [LARGE SCALE GENOMIC DNA]</scope>
    <source>
        <strain evidence="2 3">AU9919</strain>
    </source>
</reference>